<evidence type="ECO:0000313" key="1">
    <source>
        <dbReference type="EMBL" id="QBJ02903.1"/>
    </source>
</evidence>
<keyword evidence="2" id="KW-1185">Reference proteome</keyword>
<proteinExistence type="predicted"/>
<evidence type="ECO:0000313" key="2">
    <source>
        <dbReference type="Proteomes" id="UP000294134"/>
    </source>
</evidence>
<sequence>MSNKTIVETRVETKDAKLARLRKEYILEHWPRFVELFPGMPGYRGDGPFEQKALEILELSKEAQVSITGQNWDPEDLDTLNNRPAKDFIKHIRSNYNRINLGNQWRVVRDQYLLDSRIAA</sequence>
<name>A0A481W684_9CAUD</name>
<reference evidence="1 2" key="1">
    <citation type="submission" date="2019-02" db="EMBL/GenBank/DDBJ databases">
        <authorList>
            <person name="Frampton R.A."/>
            <person name="Wojtus J.K."/>
            <person name="Fineran P.C."/>
            <person name="Hendrickson H.L."/>
        </authorList>
    </citation>
    <scope>NUCLEOTIDE SEQUENCE [LARGE SCALE GENOMIC DNA]</scope>
</reference>
<organism evidence="1 2">
    <name type="scientific">Pseudomonas phage Psa21</name>
    <dbReference type="NCBI Taxonomy" id="2530023"/>
    <lineage>
        <taxon>Viruses</taxon>
        <taxon>Duplodnaviria</taxon>
        <taxon>Heunggongvirae</taxon>
        <taxon>Uroviricota</taxon>
        <taxon>Caudoviricetes</taxon>
        <taxon>Chimalliviridae</taxon>
        <taxon>Tepukevirus</taxon>
        <taxon>Tepukevirus Psa21</taxon>
    </lineage>
</organism>
<gene>
    <name evidence="1" type="ORF">PSA21_377</name>
</gene>
<dbReference type="Proteomes" id="UP000294134">
    <property type="component" value="Segment"/>
</dbReference>
<dbReference type="EMBL" id="MK552327">
    <property type="protein sequence ID" value="QBJ02903.1"/>
    <property type="molecule type" value="Genomic_DNA"/>
</dbReference>
<protein>
    <submittedName>
        <fullName evidence="1">Uncharacterized protein</fullName>
    </submittedName>
</protein>
<accession>A0A481W684</accession>